<evidence type="ECO:0000313" key="1">
    <source>
        <dbReference type="EMBL" id="KAJ7525777.1"/>
    </source>
</evidence>
<organism evidence="1 2">
    <name type="scientific">Diphasiastrum complanatum</name>
    <name type="common">Issler's clubmoss</name>
    <name type="synonym">Lycopodium complanatum</name>
    <dbReference type="NCBI Taxonomy" id="34168"/>
    <lineage>
        <taxon>Eukaryota</taxon>
        <taxon>Viridiplantae</taxon>
        <taxon>Streptophyta</taxon>
        <taxon>Embryophyta</taxon>
        <taxon>Tracheophyta</taxon>
        <taxon>Lycopodiopsida</taxon>
        <taxon>Lycopodiales</taxon>
        <taxon>Lycopodiaceae</taxon>
        <taxon>Lycopodioideae</taxon>
        <taxon>Diphasiastrum</taxon>
    </lineage>
</organism>
<evidence type="ECO:0000313" key="2">
    <source>
        <dbReference type="Proteomes" id="UP001162992"/>
    </source>
</evidence>
<proteinExistence type="predicted"/>
<dbReference type="EMBL" id="CM055108">
    <property type="protein sequence ID" value="KAJ7525777.1"/>
    <property type="molecule type" value="Genomic_DNA"/>
</dbReference>
<gene>
    <name evidence="1" type="ORF">O6H91_17G065900</name>
</gene>
<comment type="caution">
    <text evidence="1">The sequence shown here is derived from an EMBL/GenBank/DDBJ whole genome shotgun (WGS) entry which is preliminary data.</text>
</comment>
<keyword evidence="2" id="KW-1185">Reference proteome</keyword>
<name>A0ACC2B7P2_DIPCM</name>
<protein>
    <submittedName>
        <fullName evidence="1">Uncharacterized protein</fullName>
    </submittedName>
</protein>
<dbReference type="Proteomes" id="UP001162992">
    <property type="component" value="Chromosome 17"/>
</dbReference>
<sequence length="140" mass="15729">MAMFEGYKGATLTFLEAIFAFLKGSCRALLSLFAFSQGSEERSFSTQPPSPPLLLRRAVIHPRRSEGRSGNHRTFGHLQSPPMHSLQGTSHQQSGGFQILQWQILVVSQQVRERLFTNGFGGCFTTHYPSSRILTVRFQI</sequence>
<accession>A0ACC2B7P2</accession>
<reference evidence="2" key="1">
    <citation type="journal article" date="2024" name="Proc. Natl. Acad. Sci. U.S.A.">
        <title>Extraordinary preservation of gene collinearity over three hundred million years revealed in homosporous lycophytes.</title>
        <authorList>
            <person name="Li C."/>
            <person name="Wickell D."/>
            <person name="Kuo L.Y."/>
            <person name="Chen X."/>
            <person name="Nie B."/>
            <person name="Liao X."/>
            <person name="Peng D."/>
            <person name="Ji J."/>
            <person name="Jenkins J."/>
            <person name="Williams M."/>
            <person name="Shu S."/>
            <person name="Plott C."/>
            <person name="Barry K."/>
            <person name="Rajasekar S."/>
            <person name="Grimwood J."/>
            <person name="Han X."/>
            <person name="Sun S."/>
            <person name="Hou Z."/>
            <person name="He W."/>
            <person name="Dai G."/>
            <person name="Sun C."/>
            <person name="Schmutz J."/>
            <person name="Leebens-Mack J.H."/>
            <person name="Li F.W."/>
            <person name="Wang L."/>
        </authorList>
    </citation>
    <scope>NUCLEOTIDE SEQUENCE [LARGE SCALE GENOMIC DNA]</scope>
    <source>
        <strain evidence="2">cv. PW_Plant_1</strain>
    </source>
</reference>